<feature type="transmembrane region" description="Helical" evidence="1">
    <location>
        <begin position="89"/>
        <end position="107"/>
    </location>
</feature>
<protein>
    <submittedName>
        <fullName evidence="2">Uncharacterized protein</fullName>
    </submittedName>
</protein>
<dbReference type="RefSeq" id="WP_049966454.1">
    <property type="nucleotide sequence ID" value="NZ_CP101873.1"/>
</dbReference>
<dbReference type="Proteomes" id="UP001224926">
    <property type="component" value="Chromosome"/>
</dbReference>
<sequence>MVSRENSVLAVAFALCLAAFLLGAALGLEGPIYAFVVVIAIPIVGPQLYLAATGDEAVPAPTRIRTALLLGGGLCLLFGTAGTDAERRLFWGIGTGFLLTALVYEVRTGYLREIASR</sequence>
<keyword evidence="1" id="KW-1133">Transmembrane helix</keyword>
<proteinExistence type="predicted"/>
<gene>
    <name evidence="2" type="ORF">NP511_17340</name>
</gene>
<accession>A0AAF0PEE0</accession>
<feature type="transmembrane region" description="Helical" evidence="1">
    <location>
        <begin position="32"/>
        <end position="52"/>
    </location>
</feature>
<feature type="transmembrane region" description="Helical" evidence="1">
    <location>
        <begin position="64"/>
        <end position="83"/>
    </location>
</feature>
<dbReference type="EMBL" id="CP101873">
    <property type="protein sequence ID" value="WMT07138.1"/>
    <property type="molecule type" value="Genomic_DNA"/>
</dbReference>
<name>A0AAF0PEE0_9EURY</name>
<organism evidence="2 3">
    <name type="scientific">Natrinema thermotolerans</name>
    <dbReference type="NCBI Taxonomy" id="121872"/>
    <lineage>
        <taxon>Archaea</taxon>
        <taxon>Methanobacteriati</taxon>
        <taxon>Methanobacteriota</taxon>
        <taxon>Stenosarchaea group</taxon>
        <taxon>Halobacteria</taxon>
        <taxon>Halobacteriales</taxon>
        <taxon>Natrialbaceae</taxon>
        <taxon>Natrinema</taxon>
    </lineage>
</organism>
<evidence type="ECO:0000256" key="1">
    <source>
        <dbReference type="SAM" id="Phobius"/>
    </source>
</evidence>
<dbReference type="GeneID" id="84215743"/>
<evidence type="ECO:0000313" key="2">
    <source>
        <dbReference type="EMBL" id="WMT07138.1"/>
    </source>
</evidence>
<dbReference type="GeneID" id="39864226"/>
<feature type="transmembrane region" description="Helical" evidence="1">
    <location>
        <begin position="7"/>
        <end position="26"/>
    </location>
</feature>
<evidence type="ECO:0000313" key="3">
    <source>
        <dbReference type="Proteomes" id="UP001224926"/>
    </source>
</evidence>
<keyword evidence="1" id="KW-0472">Membrane</keyword>
<reference evidence="2 3" key="1">
    <citation type="submission" date="2022-07" db="EMBL/GenBank/DDBJ databases">
        <title>Two temperate virus in Haloterrigena jeotgali A29.</title>
        <authorList>
            <person name="Deng X."/>
        </authorList>
    </citation>
    <scope>NUCLEOTIDE SEQUENCE [LARGE SCALE GENOMIC DNA]</scope>
    <source>
        <strain evidence="2 3">A29</strain>
    </source>
</reference>
<keyword evidence="1" id="KW-0812">Transmembrane</keyword>
<dbReference type="AlphaFoldDB" id="A0AAF0PEE0"/>
<keyword evidence="3" id="KW-1185">Reference proteome</keyword>